<dbReference type="Pfam" id="PF11843">
    <property type="entry name" value="DUF3363"/>
    <property type="match status" value="1"/>
</dbReference>
<dbReference type="AlphaFoldDB" id="A0A9X9XGN2"/>
<dbReference type="Proteomes" id="UP001138709">
    <property type="component" value="Unassembled WGS sequence"/>
</dbReference>
<protein>
    <submittedName>
        <fullName evidence="1">DUF3363 domain-containing protein</fullName>
    </submittedName>
</protein>
<proteinExistence type="predicted"/>
<evidence type="ECO:0000313" key="2">
    <source>
        <dbReference type="Proteomes" id="UP001138709"/>
    </source>
</evidence>
<gene>
    <name evidence="1" type="ORF">GXW74_20420</name>
</gene>
<comment type="caution">
    <text evidence="1">The sequence shown here is derived from an EMBL/GenBank/DDBJ whole genome shotgun (WGS) entry which is preliminary data.</text>
</comment>
<dbReference type="EMBL" id="JAAEDL010000024">
    <property type="protein sequence ID" value="MBR0682868.1"/>
    <property type="molecule type" value="Genomic_DNA"/>
</dbReference>
<name>A0A9X9XGN2_9PROT</name>
<keyword evidence="2" id="KW-1185">Reference proteome</keyword>
<sequence>MTRDDDLRVRPGSIRDVKAPRRARTFMAEALAATEKAGGFQRGGSRPASGRSTFGRGRVAAIQARVRLRPNSRVVAIKARVVRHGTRGAPMSTHLAYLRRDGVTRDGTPGRVFDATGDADHRAFAERCEGDRHHFRFIVSPEDAAELSDLRAYTRDLMATAERDLGTHLDWVAVDHWNTEHPHIHVLVRGRADDGENLVISRDYISDGLRARAAERATLELGPRTEQDIRRAMEREADAERWTGLDRDLVQRADAGIVDLRPAAGVADRDDMALRIGRLRTLERLGLAEPVGPARWRIADDLEPRLRAISERGDIIKRMHRELTGRGWDRGAERYVLDGDRGAVVGRLVARGLDDELKGTAFAIVDGLDGRAHHLRFRDLDATSDAAPGAVVELRHFTDAKGRERSVLAVRSDLSIEAQVTAQGATWLDHRLLDRASNALSGDGFGGEVRAAMAARTDHLISEGLARRQGQRVVFARDLLDTLREREVRGAAARITAETGKALRPMQQGDPVAGVFTRRLDLASGRFAMLDDGLGFQLVPWKPSMERERGISRRLAGGADDLANLHQRRTRNLSI</sequence>
<evidence type="ECO:0000313" key="1">
    <source>
        <dbReference type="EMBL" id="MBR0682868.1"/>
    </source>
</evidence>
<dbReference type="InterPro" id="IPR021795">
    <property type="entry name" value="DUF3363"/>
</dbReference>
<organism evidence="1 2">
    <name type="scientific">Neoroseomonas eburnea</name>
    <dbReference type="NCBI Taxonomy" id="1346889"/>
    <lineage>
        <taxon>Bacteria</taxon>
        <taxon>Pseudomonadati</taxon>
        <taxon>Pseudomonadota</taxon>
        <taxon>Alphaproteobacteria</taxon>
        <taxon>Acetobacterales</taxon>
        <taxon>Acetobacteraceae</taxon>
        <taxon>Neoroseomonas</taxon>
    </lineage>
</organism>
<accession>A0A9X9XGN2</accession>
<dbReference type="RefSeq" id="WP_211848409.1">
    <property type="nucleotide sequence ID" value="NZ_JAAEDL010000024.1"/>
</dbReference>
<reference evidence="1" key="1">
    <citation type="submission" date="2020-01" db="EMBL/GenBank/DDBJ databases">
        <authorList>
            <person name="Rat A."/>
        </authorList>
    </citation>
    <scope>NUCLEOTIDE SEQUENCE</scope>
    <source>
        <strain evidence="1">LMG 31228</strain>
    </source>
</reference>
<reference evidence="1" key="2">
    <citation type="journal article" date="2021" name="Syst. Appl. Microbiol.">
        <title>Roseomonas hellenica sp. nov., isolated from roots of wild-growing Alkanna tinctoria.</title>
        <authorList>
            <person name="Rat A."/>
            <person name="Naranjo H.D."/>
            <person name="Lebbe L."/>
            <person name="Cnockaert M."/>
            <person name="Krigas N."/>
            <person name="Grigoriadou K."/>
            <person name="Maloupa E."/>
            <person name="Willems A."/>
        </authorList>
    </citation>
    <scope>NUCLEOTIDE SEQUENCE</scope>
    <source>
        <strain evidence="1">LMG 31228</strain>
    </source>
</reference>